<evidence type="ECO:0000259" key="5">
    <source>
        <dbReference type="PROSITE" id="PS50200"/>
    </source>
</evidence>
<dbReference type="GO" id="GO:0007265">
    <property type="term" value="P:Ras protein signal transduction"/>
    <property type="evidence" value="ECO:0007669"/>
    <property type="project" value="TreeGrafter"/>
</dbReference>
<feature type="region of interest" description="Disordered" evidence="3">
    <location>
        <begin position="542"/>
        <end position="563"/>
    </location>
</feature>
<dbReference type="EMBL" id="UYRR01030986">
    <property type="protein sequence ID" value="VDK42437.1"/>
    <property type="molecule type" value="Genomic_DNA"/>
</dbReference>
<evidence type="ECO:0000259" key="4">
    <source>
        <dbReference type="PROSITE" id="PS50009"/>
    </source>
</evidence>
<dbReference type="GO" id="GO:0005886">
    <property type="term" value="C:plasma membrane"/>
    <property type="evidence" value="ECO:0007669"/>
    <property type="project" value="TreeGrafter"/>
</dbReference>
<keyword evidence="8" id="KW-1185">Reference proteome</keyword>
<dbReference type="SMART" id="SM00229">
    <property type="entry name" value="RasGEFN"/>
    <property type="match status" value="1"/>
</dbReference>
<dbReference type="PROSITE" id="PS50200">
    <property type="entry name" value="RA"/>
    <property type="match status" value="1"/>
</dbReference>
<dbReference type="PROSITE" id="PS50212">
    <property type="entry name" value="RASGEF_NTER"/>
    <property type="match status" value="1"/>
</dbReference>
<dbReference type="AlphaFoldDB" id="A0A158PMY1"/>
<dbReference type="CDD" id="cd06224">
    <property type="entry name" value="REM"/>
    <property type="match status" value="1"/>
</dbReference>
<feature type="domain" description="Ras-associating" evidence="5">
    <location>
        <begin position="746"/>
        <end position="840"/>
    </location>
</feature>
<feature type="domain" description="Ras-GEF" evidence="4">
    <location>
        <begin position="245"/>
        <end position="511"/>
    </location>
</feature>
<reference evidence="9" key="1">
    <citation type="submission" date="2016-04" db="UniProtKB">
        <authorList>
            <consortium name="WormBaseParasite"/>
        </authorList>
    </citation>
    <scope>IDENTIFICATION</scope>
</reference>
<dbReference type="PANTHER" id="PTHR23113:SF312">
    <property type="entry name" value="RAL GUANINE NUCLEOTIDE DISSOCIATION STIMULATOR-LIKE, ISOFORM E"/>
    <property type="match status" value="1"/>
</dbReference>
<dbReference type="Gene3D" id="1.10.840.10">
    <property type="entry name" value="Ras guanine-nucleotide exchange factors catalytic domain"/>
    <property type="match status" value="1"/>
</dbReference>
<dbReference type="Pfam" id="PF00617">
    <property type="entry name" value="RasGEF"/>
    <property type="match status" value="1"/>
</dbReference>
<dbReference type="SUPFAM" id="SSF54236">
    <property type="entry name" value="Ubiquitin-like"/>
    <property type="match status" value="1"/>
</dbReference>
<evidence type="ECO:0000313" key="9">
    <source>
        <dbReference type="WBParaSite" id="ASIM_0001059301-mRNA-1"/>
    </source>
</evidence>
<dbReference type="WBParaSite" id="ASIM_0001059301-mRNA-1">
    <property type="protein sequence ID" value="ASIM_0001059301-mRNA-1"/>
    <property type="gene ID" value="ASIM_0001059301"/>
</dbReference>
<protein>
    <submittedName>
        <fullName evidence="9">Ral guanine nucleotide dissociation stimulator-like 1</fullName>
    </submittedName>
</protein>
<evidence type="ECO:0000256" key="3">
    <source>
        <dbReference type="SAM" id="MobiDB-lite"/>
    </source>
</evidence>
<dbReference type="Gene3D" id="1.20.870.10">
    <property type="entry name" value="Son of sevenless (SoS) protein Chain: S domain 1"/>
    <property type="match status" value="1"/>
</dbReference>
<evidence type="ECO:0000256" key="1">
    <source>
        <dbReference type="ARBA" id="ARBA00022658"/>
    </source>
</evidence>
<dbReference type="SMART" id="SM00314">
    <property type="entry name" value="RA"/>
    <property type="match status" value="1"/>
</dbReference>
<evidence type="ECO:0000313" key="8">
    <source>
        <dbReference type="Proteomes" id="UP000267096"/>
    </source>
</evidence>
<feature type="region of interest" description="Disordered" evidence="3">
    <location>
        <begin position="697"/>
        <end position="718"/>
    </location>
</feature>
<dbReference type="Proteomes" id="UP000267096">
    <property type="component" value="Unassembled WGS sequence"/>
</dbReference>
<dbReference type="InterPro" id="IPR000651">
    <property type="entry name" value="Ras-like_Gua-exchang_fac_N"/>
</dbReference>
<dbReference type="InterPro" id="IPR001895">
    <property type="entry name" value="RASGEF_cat_dom"/>
</dbReference>
<dbReference type="Pfam" id="PF00788">
    <property type="entry name" value="RA"/>
    <property type="match status" value="1"/>
</dbReference>
<dbReference type="PROSITE" id="PS00720">
    <property type="entry name" value="RASGEF"/>
    <property type="match status" value="1"/>
</dbReference>
<dbReference type="PANTHER" id="PTHR23113">
    <property type="entry name" value="GUANINE NUCLEOTIDE EXCHANGE FACTOR"/>
    <property type="match status" value="1"/>
</dbReference>
<organism evidence="9">
    <name type="scientific">Anisakis simplex</name>
    <name type="common">Herring worm</name>
    <dbReference type="NCBI Taxonomy" id="6269"/>
    <lineage>
        <taxon>Eukaryota</taxon>
        <taxon>Metazoa</taxon>
        <taxon>Ecdysozoa</taxon>
        <taxon>Nematoda</taxon>
        <taxon>Chromadorea</taxon>
        <taxon>Rhabditida</taxon>
        <taxon>Spirurina</taxon>
        <taxon>Ascaridomorpha</taxon>
        <taxon>Ascaridoidea</taxon>
        <taxon>Anisakidae</taxon>
        <taxon>Anisakis</taxon>
        <taxon>Anisakis simplex complex</taxon>
    </lineage>
</organism>
<evidence type="ECO:0000259" key="6">
    <source>
        <dbReference type="PROSITE" id="PS50212"/>
    </source>
</evidence>
<feature type="compositionally biased region" description="Polar residues" evidence="3">
    <location>
        <begin position="547"/>
        <end position="563"/>
    </location>
</feature>
<accession>A0A158PMY1</accession>
<dbReference type="InterPro" id="IPR000159">
    <property type="entry name" value="RA_dom"/>
</dbReference>
<proteinExistence type="predicted"/>
<dbReference type="PROSITE" id="PS50009">
    <property type="entry name" value="RASGEF_CAT"/>
    <property type="match status" value="1"/>
</dbReference>
<dbReference type="OrthoDB" id="26687at2759"/>
<evidence type="ECO:0000256" key="2">
    <source>
        <dbReference type="PROSITE-ProRule" id="PRU00168"/>
    </source>
</evidence>
<dbReference type="GO" id="GO:0005085">
    <property type="term" value="F:guanyl-nucleotide exchange factor activity"/>
    <property type="evidence" value="ECO:0007669"/>
    <property type="project" value="UniProtKB-KW"/>
</dbReference>
<dbReference type="SMART" id="SM00147">
    <property type="entry name" value="RasGEF"/>
    <property type="match status" value="1"/>
</dbReference>
<dbReference type="CDD" id="cd00155">
    <property type="entry name" value="RasGEF"/>
    <property type="match status" value="1"/>
</dbReference>
<feature type="compositionally biased region" description="Polar residues" evidence="3">
    <location>
        <begin position="697"/>
        <end position="712"/>
    </location>
</feature>
<dbReference type="InterPro" id="IPR019804">
    <property type="entry name" value="Ras_G-nucl-exch_fac_CS"/>
</dbReference>
<keyword evidence="1 2" id="KW-0344">Guanine-nucleotide releasing factor</keyword>
<dbReference type="InterPro" id="IPR029071">
    <property type="entry name" value="Ubiquitin-like_domsf"/>
</dbReference>
<reference evidence="7 8" key="2">
    <citation type="submission" date="2018-11" db="EMBL/GenBank/DDBJ databases">
        <authorList>
            <consortium name="Pathogen Informatics"/>
        </authorList>
    </citation>
    <scope>NUCLEOTIDE SEQUENCE [LARGE SCALE GENOMIC DNA]</scope>
</reference>
<feature type="domain" description="N-terminal Ras-GEF" evidence="6">
    <location>
        <begin position="70"/>
        <end position="203"/>
    </location>
</feature>
<dbReference type="InterPro" id="IPR036964">
    <property type="entry name" value="RASGEF_cat_dom_sf"/>
</dbReference>
<dbReference type="Pfam" id="PF00618">
    <property type="entry name" value="RasGEF_N"/>
    <property type="match status" value="1"/>
</dbReference>
<evidence type="ECO:0000313" key="7">
    <source>
        <dbReference type="EMBL" id="VDK42437.1"/>
    </source>
</evidence>
<name>A0A158PMY1_ANISI</name>
<dbReference type="CDD" id="cd00153">
    <property type="entry name" value="RA_RalGDS_like"/>
    <property type="match status" value="1"/>
</dbReference>
<sequence length="873" mass="98430">MAVAKYFGEERLPDAVYAVYLRKVRYVAAPTSHYDNVILPRYRVVDRDDQQHSLMAPEVSEDHLQWETIRERVIRCGTIERLVESLIGSDNTMDSRQFNVFFATYRAFSNCAVVLDLLLNRFDSLQSKEHESTGVIMNSNDIAMQNAIRSVLLCWLDMYPEDFYEPNTDFVSLMRLTEFARVNNITDIRSKAKRLREMYKRIANEGGLIAQIPSMDQYVFSQGYDRNNYLNCLERAKMFDVGKENCVQIAEQLTYWDAELFKELLPQQCQGCVWSKRRRKGPEAVYSVRATIDQFNAVSQRVMTSVVLPDCRADFRSKIISKWIDIARELRALKNFSSLKAVISALQSEPVYRLKAAWALVPSGSMAQFQELASIFETDDDGEEKRARRILDEEGTAKSSPLRRPQLIQNCRRTKSDVNLAESQGTVPYLGSFLTDLAMIDQAHPDFTEDGLINFEKRRKEFEIIAKIRLFQSASRAYTIPMDPAFCSWFYFLPSLDENHCFARSLEVERPLTMSSDSKSKSMSCPGSNKINTLSRLFATMSPDEANGNSGNPNDSQFGGQLSNDSGIATEDSWVSEACMARSHLDKPSAFTIGPYGMHSSKSFTSPSTPANSVSWKGGCEFSPSSLFTHQLTPSSSSSKHPSESLSHSSTATTNEFLVSFVTNSNQSNLYFMNNALLSRRTVSASCAMSLNAENGNNSLQRHASPNGQTIDSSKKMIGSHRRQLQTRNRSYHSDLLSLKQHQPAAFHLARVALDDSLQIGSAATNYKCIKVENGDRMSSLIDRVLEKHLINGESSEFCLVQLLPDGCEFQLPDKCNPYYAVAPDPNSPMLSFVLRRRADSDSHSGVTSMAPSVKKLNRMKRSNLLRWSSGYL</sequence>
<dbReference type="InterPro" id="IPR023578">
    <property type="entry name" value="Ras_GEF_dom_sf"/>
</dbReference>
<dbReference type="Gene3D" id="3.10.20.90">
    <property type="entry name" value="Phosphatidylinositol 3-kinase Catalytic Subunit, Chain A, domain 1"/>
    <property type="match status" value="1"/>
</dbReference>
<dbReference type="SUPFAM" id="SSF48366">
    <property type="entry name" value="Ras GEF"/>
    <property type="match status" value="1"/>
</dbReference>
<dbReference type="InterPro" id="IPR008937">
    <property type="entry name" value="Ras-like_GEF"/>
</dbReference>
<gene>
    <name evidence="7" type="ORF">ASIM_LOCUS10151</name>
</gene>